<evidence type="ECO:0000313" key="7">
    <source>
        <dbReference type="EMBL" id="EXI69335.1"/>
    </source>
</evidence>
<name>A0A011NXG6_9PROT</name>
<keyword evidence="2" id="KW-1003">Cell membrane</keyword>
<dbReference type="CDD" id="cd07984">
    <property type="entry name" value="LPLAT_LABLAT-like"/>
    <property type="match status" value="1"/>
</dbReference>
<dbReference type="PIRSF" id="PIRSF026649">
    <property type="entry name" value="MsbB"/>
    <property type="match status" value="1"/>
</dbReference>
<keyword evidence="3" id="KW-0997">Cell inner membrane</keyword>
<dbReference type="Proteomes" id="UP000020218">
    <property type="component" value="Unassembled WGS sequence"/>
</dbReference>
<dbReference type="PANTHER" id="PTHR30606">
    <property type="entry name" value="LIPID A BIOSYNTHESIS LAUROYL ACYLTRANSFERASE"/>
    <property type="match status" value="1"/>
</dbReference>
<organism evidence="7 8">
    <name type="scientific">Candidatus Accumulibacter adjunctus</name>
    <dbReference type="NCBI Taxonomy" id="1454001"/>
    <lineage>
        <taxon>Bacteria</taxon>
        <taxon>Pseudomonadati</taxon>
        <taxon>Pseudomonadota</taxon>
        <taxon>Betaproteobacteria</taxon>
        <taxon>Candidatus Accumulibacter</taxon>
    </lineage>
</organism>
<dbReference type="GO" id="GO:0016746">
    <property type="term" value="F:acyltransferase activity"/>
    <property type="evidence" value="ECO:0007669"/>
    <property type="project" value="UniProtKB-KW"/>
</dbReference>
<dbReference type="PANTHER" id="PTHR30606:SF9">
    <property type="entry name" value="LIPID A BIOSYNTHESIS LAUROYLTRANSFERASE"/>
    <property type="match status" value="1"/>
</dbReference>
<dbReference type="InterPro" id="IPR004960">
    <property type="entry name" value="LipA_acyltrans"/>
</dbReference>
<dbReference type="EMBL" id="JFAX01000002">
    <property type="protein sequence ID" value="EXI69335.1"/>
    <property type="molecule type" value="Genomic_DNA"/>
</dbReference>
<dbReference type="GO" id="GO:0009247">
    <property type="term" value="P:glycolipid biosynthetic process"/>
    <property type="evidence" value="ECO:0007669"/>
    <property type="project" value="UniProtKB-ARBA"/>
</dbReference>
<gene>
    <name evidence="7" type="primary">htrB_1</name>
    <name evidence="7" type="ORF">AW08_00545</name>
</gene>
<evidence type="ECO:0000256" key="2">
    <source>
        <dbReference type="ARBA" id="ARBA00022475"/>
    </source>
</evidence>
<reference evidence="7" key="1">
    <citation type="submission" date="2014-02" db="EMBL/GenBank/DDBJ databases">
        <title>Expanding our view of genomic diversity in Candidatus Accumulibacter clades.</title>
        <authorList>
            <person name="Skennerton C.T."/>
            <person name="Barr J.J."/>
            <person name="Slater F.R."/>
            <person name="Bond P.L."/>
            <person name="Tyson G.W."/>
        </authorList>
    </citation>
    <scope>NUCLEOTIDE SEQUENCE [LARGE SCALE GENOMIC DNA]</scope>
</reference>
<comment type="caution">
    <text evidence="7">The sequence shown here is derived from an EMBL/GenBank/DDBJ whole genome shotgun (WGS) entry which is preliminary data.</text>
</comment>
<keyword evidence="8" id="KW-1185">Reference proteome</keyword>
<evidence type="ECO:0000256" key="6">
    <source>
        <dbReference type="ARBA" id="ARBA00023315"/>
    </source>
</evidence>
<protein>
    <submittedName>
        <fullName evidence="7">Lipid A biosynthesis lauroyl acyltransferase</fullName>
        <ecNumber evidence="7">2.3.1.-</ecNumber>
    </submittedName>
</protein>
<evidence type="ECO:0000256" key="4">
    <source>
        <dbReference type="ARBA" id="ARBA00022679"/>
    </source>
</evidence>
<dbReference type="PATRIC" id="fig|1454001.3.peg.510"/>
<evidence type="ECO:0000256" key="3">
    <source>
        <dbReference type="ARBA" id="ARBA00022519"/>
    </source>
</evidence>
<keyword evidence="4 7" id="KW-0808">Transferase</keyword>
<dbReference type="STRING" id="1454001.AW08_00545"/>
<dbReference type="GO" id="GO:0005886">
    <property type="term" value="C:plasma membrane"/>
    <property type="evidence" value="ECO:0007669"/>
    <property type="project" value="UniProtKB-SubCell"/>
</dbReference>
<evidence type="ECO:0000313" key="8">
    <source>
        <dbReference type="Proteomes" id="UP000020218"/>
    </source>
</evidence>
<proteinExistence type="predicted"/>
<evidence type="ECO:0000256" key="1">
    <source>
        <dbReference type="ARBA" id="ARBA00004533"/>
    </source>
</evidence>
<evidence type="ECO:0000256" key="5">
    <source>
        <dbReference type="ARBA" id="ARBA00023136"/>
    </source>
</evidence>
<keyword evidence="6 7" id="KW-0012">Acyltransferase</keyword>
<comment type="subcellular location">
    <subcellularLocation>
        <location evidence="1">Cell inner membrane</location>
    </subcellularLocation>
</comment>
<dbReference type="EC" id="2.3.1.-" evidence="7"/>
<dbReference type="AlphaFoldDB" id="A0A011NXG6"/>
<keyword evidence="5" id="KW-0472">Membrane</keyword>
<dbReference type="Pfam" id="PF03279">
    <property type="entry name" value="Lip_A_acyltrans"/>
    <property type="match status" value="1"/>
</dbReference>
<accession>A0A011NXG6</accession>
<sequence length="291" mass="33166">MLSRLAVALLWLLHWLPLPVLARCGNALGSLSFHLGRRRRHIVLVNLRLCFPELADEQRRQLALDHFRVLGRSMLERSLLWWASTERLSRLLTVVGDEHLRTLVEAGRPVLMLTPHFVGLDAGGAAIAMRFDCASIYAVQSNRVFDRLLLRGRQRFGDQLLLSRQEPVRTSVRAMKSGRPLYYLPDMDFGRRDSIFVPFFGVPAATVPGLSRLARLAGATVVPCLTRILPDAAGYLVTVGEPWQDFPSRDVAADTARMNAWIEQAIRSMPEQYYWVHRRFKTRPEGEPRPY</sequence>